<dbReference type="GO" id="GO:0016342">
    <property type="term" value="C:catenin complex"/>
    <property type="evidence" value="ECO:0007669"/>
    <property type="project" value="TreeGrafter"/>
</dbReference>
<keyword evidence="10" id="KW-1185">Reference proteome</keyword>
<dbReference type="EMBL" id="BLXT01008015">
    <property type="protein sequence ID" value="GFO45161.1"/>
    <property type="molecule type" value="Genomic_DNA"/>
</dbReference>
<evidence type="ECO:0000256" key="6">
    <source>
        <dbReference type="SAM" id="MobiDB-lite"/>
    </source>
</evidence>
<feature type="region of interest" description="Disordered" evidence="6">
    <location>
        <begin position="770"/>
        <end position="790"/>
    </location>
</feature>
<dbReference type="CDD" id="cd11304">
    <property type="entry name" value="Cadherin_repeat"/>
    <property type="match status" value="2"/>
</dbReference>
<dbReference type="InterPro" id="IPR015919">
    <property type="entry name" value="Cadherin-like_sf"/>
</dbReference>
<evidence type="ECO:0000259" key="8">
    <source>
        <dbReference type="PROSITE" id="PS50268"/>
    </source>
</evidence>
<dbReference type="InterPro" id="IPR002126">
    <property type="entry name" value="Cadherin-like_dom"/>
</dbReference>
<keyword evidence="4" id="KW-0472">Membrane</keyword>
<feature type="domain" description="Cadherin" evidence="8">
    <location>
        <begin position="241"/>
        <end position="343"/>
    </location>
</feature>
<evidence type="ECO:0000256" key="1">
    <source>
        <dbReference type="ARBA" id="ARBA00004370"/>
    </source>
</evidence>
<sequence length="822" mass="87047">MSPALSFLPLFALHVIIGATPIITQYNKTAVLYEGTQINQVVSTIECSDPDGDLTNTRVLSVSPSSPCANCFEVLDCGVAECLQYRAGVGTLDHGTAGSYLITLACEDNMETPATEVVEVIVAPSSPPYFDPDVHFGEFRVAVDTNLDASLFASGDLVYDVNATDNEGDDVFYTLGVTPASASTAFSINAFSGEITALASLESLCLSSVTLEVTITDGTSTPEPLVINAVLTNSRVAPVAINLNRVVQIPEDTTGAVYVMRFVDGDGDALTYSVTSSNTAGFAQYTLNGAQLEVSSNLHYEASSLRTTELTVTASDAYCTSEQYSLTLEVTDVNEAPSLSPNLTTVFTCEGQIEFESGITVVDPDTTDTHKWTLVSSNPDGYYSINPETGVLGTSMDYDVDLDYHKTAAYPLSYDYVIKVRDKGGLTATATVTASFLDCNDNSPRFLQSAYSAAATECTTPGMFATLILYTTPGTILLNLEAEDADSARQSNNDTYFTGSRGAISVGSDGAVTLLSTYPAGTVVTFPAYVWDKGQTPGALRSENPAYISIRFLPCPPTVAPVTPAPTTAAAATTTATTTTSSMNISEAVCWASAAWVCSPSCSGVTGVCAHKFVGNALSPHTGEFVGNGYSDSRLGNALTGEFVGNVYSDSRLRNAFSPHTGEFVADVYNNSRLGNAFSPHTGEFVGNAYSESRLGNALSPLTGEFVGNAYSDSRLGNAFSPHTGGFVGNAYSDSRLRNVFSPHTGSTEKDHENTLAEHLHQFLLQRGYPNDDIHGQPDHKQLPTPGDMEVHGTNTVDPVITTEPEAAVSPSLPPKNYCIIL</sequence>
<dbReference type="GO" id="GO:0007156">
    <property type="term" value="P:homophilic cell adhesion via plasma membrane adhesion molecules"/>
    <property type="evidence" value="ECO:0007669"/>
    <property type="project" value="InterPro"/>
</dbReference>
<evidence type="ECO:0000256" key="2">
    <source>
        <dbReference type="ARBA" id="ARBA00022737"/>
    </source>
</evidence>
<gene>
    <name evidence="9" type="ORF">PoB_007166600</name>
</gene>
<dbReference type="GO" id="GO:0008013">
    <property type="term" value="F:beta-catenin binding"/>
    <property type="evidence" value="ECO:0007669"/>
    <property type="project" value="TreeGrafter"/>
</dbReference>
<feature type="signal peptide" evidence="7">
    <location>
        <begin position="1"/>
        <end position="18"/>
    </location>
</feature>
<dbReference type="GO" id="GO:0045296">
    <property type="term" value="F:cadherin binding"/>
    <property type="evidence" value="ECO:0007669"/>
    <property type="project" value="TreeGrafter"/>
</dbReference>
<comment type="caution">
    <text evidence="9">The sequence shown here is derived from an EMBL/GenBank/DDBJ whole genome shotgun (WGS) entry which is preliminary data.</text>
</comment>
<evidence type="ECO:0000256" key="4">
    <source>
        <dbReference type="ARBA" id="ARBA00023136"/>
    </source>
</evidence>
<keyword evidence="2" id="KW-0677">Repeat</keyword>
<dbReference type="InterPro" id="IPR039808">
    <property type="entry name" value="Cadherin"/>
</dbReference>
<dbReference type="PANTHER" id="PTHR24027:SF438">
    <property type="entry name" value="CADHERIN 23"/>
    <property type="match status" value="1"/>
</dbReference>
<feature type="chain" id="PRO_5043528552" evidence="7">
    <location>
        <begin position="19"/>
        <end position="822"/>
    </location>
</feature>
<dbReference type="GO" id="GO:0016477">
    <property type="term" value="P:cell migration"/>
    <property type="evidence" value="ECO:0007669"/>
    <property type="project" value="TreeGrafter"/>
</dbReference>
<keyword evidence="7" id="KW-0732">Signal</keyword>
<evidence type="ECO:0000256" key="5">
    <source>
        <dbReference type="PROSITE-ProRule" id="PRU00043"/>
    </source>
</evidence>
<dbReference type="PANTHER" id="PTHR24027">
    <property type="entry name" value="CADHERIN-23"/>
    <property type="match status" value="1"/>
</dbReference>
<keyword evidence="3 5" id="KW-0106">Calcium</keyword>
<evidence type="ECO:0000256" key="7">
    <source>
        <dbReference type="SAM" id="SignalP"/>
    </source>
</evidence>
<dbReference type="PROSITE" id="PS50268">
    <property type="entry name" value="CADHERIN_2"/>
    <property type="match status" value="3"/>
</dbReference>
<dbReference type="Gene3D" id="2.60.40.60">
    <property type="entry name" value="Cadherins"/>
    <property type="match status" value="3"/>
</dbReference>
<organism evidence="9 10">
    <name type="scientific">Plakobranchus ocellatus</name>
    <dbReference type="NCBI Taxonomy" id="259542"/>
    <lineage>
        <taxon>Eukaryota</taxon>
        <taxon>Metazoa</taxon>
        <taxon>Spiralia</taxon>
        <taxon>Lophotrochozoa</taxon>
        <taxon>Mollusca</taxon>
        <taxon>Gastropoda</taxon>
        <taxon>Heterobranchia</taxon>
        <taxon>Euthyneura</taxon>
        <taxon>Panpulmonata</taxon>
        <taxon>Sacoglossa</taxon>
        <taxon>Placobranchoidea</taxon>
        <taxon>Plakobranchidae</taxon>
        <taxon>Plakobranchus</taxon>
    </lineage>
</organism>
<feature type="domain" description="Cadherin" evidence="8">
    <location>
        <begin position="155"/>
        <end position="240"/>
    </location>
</feature>
<dbReference type="GO" id="GO:0005509">
    <property type="term" value="F:calcium ion binding"/>
    <property type="evidence" value="ECO:0007669"/>
    <property type="project" value="UniProtKB-UniRule"/>
</dbReference>
<dbReference type="PRINTS" id="PR00205">
    <property type="entry name" value="CADHERIN"/>
</dbReference>
<evidence type="ECO:0000256" key="3">
    <source>
        <dbReference type="ARBA" id="ARBA00022837"/>
    </source>
</evidence>
<feature type="compositionally biased region" description="Basic and acidic residues" evidence="6">
    <location>
        <begin position="770"/>
        <end position="782"/>
    </location>
</feature>
<name>A0AAV4DMI3_9GAST</name>
<dbReference type="AlphaFoldDB" id="A0AAV4DMI3"/>
<proteinExistence type="predicted"/>
<feature type="domain" description="Cadherin" evidence="8">
    <location>
        <begin position="359"/>
        <end position="446"/>
    </location>
</feature>
<accession>A0AAV4DMI3</accession>
<evidence type="ECO:0000313" key="10">
    <source>
        <dbReference type="Proteomes" id="UP000735302"/>
    </source>
</evidence>
<dbReference type="Proteomes" id="UP000735302">
    <property type="component" value="Unassembled WGS sequence"/>
</dbReference>
<reference evidence="9 10" key="1">
    <citation type="journal article" date="2021" name="Elife">
        <title>Chloroplast acquisition without the gene transfer in kleptoplastic sea slugs, Plakobranchus ocellatus.</title>
        <authorList>
            <person name="Maeda T."/>
            <person name="Takahashi S."/>
            <person name="Yoshida T."/>
            <person name="Shimamura S."/>
            <person name="Takaki Y."/>
            <person name="Nagai Y."/>
            <person name="Toyoda A."/>
            <person name="Suzuki Y."/>
            <person name="Arimoto A."/>
            <person name="Ishii H."/>
            <person name="Satoh N."/>
            <person name="Nishiyama T."/>
            <person name="Hasebe M."/>
            <person name="Maruyama T."/>
            <person name="Minagawa J."/>
            <person name="Obokata J."/>
            <person name="Shigenobu S."/>
        </authorList>
    </citation>
    <scope>NUCLEOTIDE SEQUENCE [LARGE SCALE GENOMIC DNA]</scope>
</reference>
<protein>
    <submittedName>
        <fullName evidence="9">Protocadherin fat 4</fullName>
    </submittedName>
</protein>
<comment type="subcellular location">
    <subcellularLocation>
        <location evidence="1">Membrane</location>
    </subcellularLocation>
</comment>
<evidence type="ECO:0000313" key="9">
    <source>
        <dbReference type="EMBL" id="GFO45161.1"/>
    </source>
</evidence>
<dbReference type="SUPFAM" id="SSF49313">
    <property type="entry name" value="Cadherin-like"/>
    <property type="match status" value="2"/>
</dbReference>